<evidence type="ECO:0000313" key="3">
    <source>
        <dbReference type="Proteomes" id="UP000267821"/>
    </source>
</evidence>
<dbReference type="EMBL" id="ML121582">
    <property type="protein sequence ID" value="RPB19871.1"/>
    <property type="molecule type" value="Genomic_DNA"/>
</dbReference>
<gene>
    <name evidence="2" type="ORF">L211DRAFT_852855</name>
</gene>
<keyword evidence="1" id="KW-1133">Transmembrane helix</keyword>
<feature type="transmembrane region" description="Helical" evidence="1">
    <location>
        <begin position="26"/>
        <end position="43"/>
    </location>
</feature>
<dbReference type="OrthoDB" id="5385189at2759"/>
<evidence type="ECO:0000313" key="2">
    <source>
        <dbReference type="EMBL" id="RPB19871.1"/>
    </source>
</evidence>
<reference evidence="2 3" key="1">
    <citation type="journal article" date="2018" name="Nat. Ecol. Evol.">
        <title>Pezizomycetes genomes reveal the molecular basis of ectomycorrhizal truffle lifestyle.</title>
        <authorList>
            <person name="Murat C."/>
            <person name="Payen T."/>
            <person name="Noel B."/>
            <person name="Kuo A."/>
            <person name="Morin E."/>
            <person name="Chen J."/>
            <person name="Kohler A."/>
            <person name="Krizsan K."/>
            <person name="Balestrini R."/>
            <person name="Da Silva C."/>
            <person name="Montanini B."/>
            <person name="Hainaut M."/>
            <person name="Levati E."/>
            <person name="Barry K.W."/>
            <person name="Belfiori B."/>
            <person name="Cichocki N."/>
            <person name="Clum A."/>
            <person name="Dockter R.B."/>
            <person name="Fauchery L."/>
            <person name="Guy J."/>
            <person name="Iotti M."/>
            <person name="Le Tacon F."/>
            <person name="Lindquist E.A."/>
            <person name="Lipzen A."/>
            <person name="Malagnac F."/>
            <person name="Mello A."/>
            <person name="Molinier V."/>
            <person name="Miyauchi S."/>
            <person name="Poulain J."/>
            <person name="Riccioni C."/>
            <person name="Rubini A."/>
            <person name="Sitrit Y."/>
            <person name="Splivallo R."/>
            <person name="Traeger S."/>
            <person name="Wang M."/>
            <person name="Zifcakova L."/>
            <person name="Wipf D."/>
            <person name="Zambonelli A."/>
            <person name="Paolocci F."/>
            <person name="Nowrousian M."/>
            <person name="Ottonello S."/>
            <person name="Baldrian P."/>
            <person name="Spatafora J.W."/>
            <person name="Henrissat B."/>
            <person name="Nagy L.G."/>
            <person name="Aury J.M."/>
            <person name="Wincker P."/>
            <person name="Grigoriev I.V."/>
            <person name="Bonfante P."/>
            <person name="Martin F.M."/>
        </authorList>
    </citation>
    <scope>NUCLEOTIDE SEQUENCE [LARGE SCALE GENOMIC DNA]</scope>
    <source>
        <strain evidence="2 3">ATCC MYA-4762</strain>
    </source>
</reference>
<organism evidence="2 3">
    <name type="scientific">Terfezia boudieri ATCC MYA-4762</name>
    <dbReference type="NCBI Taxonomy" id="1051890"/>
    <lineage>
        <taxon>Eukaryota</taxon>
        <taxon>Fungi</taxon>
        <taxon>Dikarya</taxon>
        <taxon>Ascomycota</taxon>
        <taxon>Pezizomycotina</taxon>
        <taxon>Pezizomycetes</taxon>
        <taxon>Pezizales</taxon>
        <taxon>Pezizaceae</taxon>
        <taxon>Terfezia</taxon>
    </lineage>
</organism>
<dbReference type="Proteomes" id="UP000267821">
    <property type="component" value="Unassembled WGS sequence"/>
</dbReference>
<protein>
    <recommendedName>
        <fullName evidence="4">ARM repeat-containing protein</fullName>
    </recommendedName>
</protein>
<sequence>MFTLYCAGYVLTSVKAIMPQFWNEEGLTWIALGVFSIFAAITARSQLTTFKKRCEIRTEAKRDNINQETEDALKLETLAVLARSVNFDLRNAALKILGERATTGDRYDYIVNQLYSPEPETRLKSLKVLIYLSTSAPIEPFARLCNPKTFNALISALLASINEPPTQRTEREVFRILSRLMQFNRDLAIQGGIIEWFKRRPEVVSAYFEPTKFEKLDVNLIVIIALLLHDTRDGKSVLEKARLLPERAIRDNLQSRAWQQHHAILAAHEISRGVNRVPPAALSVFL</sequence>
<dbReference type="InParanoid" id="A0A3N4LGS7"/>
<proteinExistence type="predicted"/>
<evidence type="ECO:0000256" key="1">
    <source>
        <dbReference type="SAM" id="Phobius"/>
    </source>
</evidence>
<keyword evidence="1" id="KW-0472">Membrane</keyword>
<name>A0A3N4LGS7_9PEZI</name>
<dbReference type="InterPro" id="IPR016024">
    <property type="entry name" value="ARM-type_fold"/>
</dbReference>
<keyword evidence="1" id="KW-0812">Transmembrane</keyword>
<keyword evidence="3" id="KW-1185">Reference proteome</keyword>
<dbReference type="SUPFAM" id="SSF48371">
    <property type="entry name" value="ARM repeat"/>
    <property type="match status" value="1"/>
</dbReference>
<dbReference type="AlphaFoldDB" id="A0A3N4LGS7"/>
<accession>A0A3N4LGS7</accession>
<evidence type="ECO:0008006" key="4">
    <source>
        <dbReference type="Google" id="ProtNLM"/>
    </source>
</evidence>